<feature type="region of interest" description="Disordered" evidence="1">
    <location>
        <begin position="163"/>
        <end position="191"/>
    </location>
</feature>
<dbReference type="Pfam" id="PF13873">
    <property type="entry name" value="Myb_DNA-bind_5"/>
    <property type="match status" value="1"/>
</dbReference>
<proteinExistence type="predicted"/>
<reference evidence="3 4" key="1">
    <citation type="submission" date="2019-04" db="EMBL/GenBank/DDBJ databases">
        <title>Annotation for the trematode Fasciola gigantica.</title>
        <authorList>
            <person name="Choi Y.-J."/>
        </authorList>
    </citation>
    <scope>NUCLEOTIDE SEQUENCE [LARGE SCALE GENOMIC DNA]</scope>
    <source>
        <strain evidence="3">Uganda_cow_1</strain>
    </source>
</reference>
<dbReference type="Proteomes" id="UP000316759">
    <property type="component" value="Unassembled WGS sequence"/>
</dbReference>
<feature type="domain" description="Myb/SANT-like DNA-binding" evidence="2">
    <location>
        <begin position="27"/>
        <end position="85"/>
    </location>
</feature>
<organism evidence="3 4">
    <name type="scientific">Fasciola gigantica</name>
    <name type="common">Giant liver fluke</name>
    <dbReference type="NCBI Taxonomy" id="46835"/>
    <lineage>
        <taxon>Eukaryota</taxon>
        <taxon>Metazoa</taxon>
        <taxon>Spiralia</taxon>
        <taxon>Lophotrochozoa</taxon>
        <taxon>Platyhelminthes</taxon>
        <taxon>Trematoda</taxon>
        <taxon>Digenea</taxon>
        <taxon>Plagiorchiida</taxon>
        <taxon>Echinostomata</taxon>
        <taxon>Echinostomatoidea</taxon>
        <taxon>Fasciolidae</taxon>
        <taxon>Fasciola</taxon>
    </lineage>
</organism>
<dbReference type="AlphaFoldDB" id="A0A504YYK4"/>
<evidence type="ECO:0000313" key="4">
    <source>
        <dbReference type="Proteomes" id="UP000316759"/>
    </source>
</evidence>
<evidence type="ECO:0000256" key="1">
    <source>
        <dbReference type="SAM" id="MobiDB-lite"/>
    </source>
</evidence>
<dbReference type="OrthoDB" id="6285382at2759"/>
<protein>
    <recommendedName>
        <fullName evidence="2">Myb/SANT-like DNA-binding domain-containing protein</fullName>
    </recommendedName>
</protein>
<dbReference type="InterPro" id="IPR028002">
    <property type="entry name" value="Myb_DNA-bind_5"/>
</dbReference>
<evidence type="ECO:0000313" key="3">
    <source>
        <dbReference type="EMBL" id="TPP66952.1"/>
    </source>
</evidence>
<comment type="caution">
    <text evidence="3">The sequence shown here is derived from an EMBL/GenBank/DDBJ whole genome shotgun (WGS) entry which is preliminary data.</text>
</comment>
<gene>
    <name evidence="3" type="ORF">FGIG_10110</name>
</gene>
<keyword evidence="4" id="KW-1185">Reference proteome</keyword>
<evidence type="ECO:0000259" key="2">
    <source>
        <dbReference type="Pfam" id="PF13873"/>
    </source>
</evidence>
<name>A0A504YYK4_FASGI</name>
<dbReference type="EMBL" id="SUNJ01001242">
    <property type="protein sequence ID" value="TPP66952.1"/>
    <property type="molecule type" value="Genomic_DNA"/>
</dbReference>
<sequence>MNETDFLKSKRDHKAHVDRKAIRVGPYSVGEKQLLVDLVGRARNTVRSISTPMTADQYKQIWMDISNCMHAHGWPKRSWKALRVKAQTIVSCAMENNGSVGAVLHDTPISRLGQFVNSCVSVSEQRVTSASGVSEPICSSIVSTPTPTPTLTPTPTPIAIATPAPPRLLSSSESIGRDGDAFDQFDSSIRG</sequence>
<accession>A0A504YYK4</accession>